<evidence type="ECO:0000313" key="2">
    <source>
        <dbReference type="Proteomes" id="UP000269015"/>
    </source>
</evidence>
<dbReference type="RefSeq" id="WP_027373290.1">
    <property type="nucleotide sequence ID" value="NZ_CP022058.2"/>
</dbReference>
<name>A0A5R9PJJ5_CHRID</name>
<protein>
    <submittedName>
        <fullName evidence="1">DUF1294 domain-containing protein</fullName>
    </submittedName>
</protein>
<dbReference type="Pfam" id="PF06961">
    <property type="entry name" value="DUF1294"/>
    <property type="match status" value="1"/>
</dbReference>
<reference evidence="1 2" key="1">
    <citation type="submission" date="2018-11" db="EMBL/GenBank/DDBJ databases">
        <title>Proposal to divide the Flavobacteriaceae and reorganize its genera based on Amino Acid Identity values calculated from whole genome sequences.</title>
        <authorList>
            <person name="Nicholson A.C."/>
            <person name="Gulvik C.A."/>
            <person name="Whitney A.M."/>
            <person name="Humrighouse B.W."/>
            <person name="Bell M."/>
            <person name="Holmes B."/>
            <person name="Steigerwalt A.G."/>
            <person name="Villarma A."/>
            <person name="Sheth M."/>
            <person name="Batra D."/>
            <person name="Pryor J."/>
            <person name="Bernardet J.-F."/>
            <person name="Hugo C."/>
            <person name="Kampfer P."/>
            <person name="Newman J."/>
            <person name="McQuiston J.R."/>
        </authorList>
    </citation>
    <scope>NUCLEOTIDE SEQUENCE [LARGE SCALE GENOMIC DNA]</scope>
    <source>
        <strain evidence="1 2">H5559</strain>
    </source>
</reference>
<dbReference type="GeneID" id="56898108"/>
<accession>A0A5R9PJJ5</accession>
<sequence>MIPFLLIINMIAFGAFGFDKWQARKHQWRISENMLLGISLFGGIIGAASGMIFFNHKISKKSFLTKFIIVTLIDLVLLYRLIRH</sequence>
<organism evidence="1 2">
    <name type="scientific">Chryseobacterium indologenes</name>
    <name type="common">Flavobacterium indologenes</name>
    <dbReference type="NCBI Taxonomy" id="253"/>
    <lineage>
        <taxon>Bacteria</taxon>
        <taxon>Pseudomonadati</taxon>
        <taxon>Bacteroidota</taxon>
        <taxon>Flavobacteriia</taxon>
        <taxon>Flavobacteriales</taxon>
        <taxon>Weeksellaceae</taxon>
        <taxon>Chryseobacterium group</taxon>
        <taxon>Chryseobacterium</taxon>
    </lineage>
</organism>
<evidence type="ECO:0000313" key="1">
    <source>
        <dbReference type="EMBL" id="AZB17174.1"/>
    </source>
</evidence>
<dbReference type="Proteomes" id="UP000269015">
    <property type="component" value="Chromosome"/>
</dbReference>
<proteinExistence type="predicted"/>
<dbReference type="EMBL" id="CP033930">
    <property type="protein sequence ID" value="AZB17174.1"/>
    <property type="molecule type" value="Genomic_DNA"/>
</dbReference>
<dbReference type="KEGG" id="cio:CEQ15_08370"/>
<dbReference type="AlphaFoldDB" id="A0A5R9PJJ5"/>
<dbReference type="OrthoDB" id="1080927at2"/>
<gene>
    <name evidence="1" type="ORF">EG352_05020</name>
</gene>
<dbReference type="InterPro" id="IPR010718">
    <property type="entry name" value="DUF1294"/>
</dbReference>